<dbReference type="HOGENOM" id="CLU_909732_0_0_1"/>
<dbReference type="InterPro" id="IPR036020">
    <property type="entry name" value="WW_dom_sf"/>
</dbReference>
<evidence type="ECO:0000259" key="2">
    <source>
        <dbReference type="PROSITE" id="PS50020"/>
    </source>
</evidence>
<feature type="compositionally biased region" description="Polar residues" evidence="1">
    <location>
        <begin position="260"/>
        <end position="278"/>
    </location>
</feature>
<organism evidence="3 4">
    <name type="scientific">Verruconis gallopava</name>
    <dbReference type="NCBI Taxonomy" id="253628"/>
    <lineage>
        <taxon>Eukaryota</taxon>
        <taxon>Fungi</taxon>
        <taxon>Dikarya</taxon>
        <taxon>Ascomycota</taxon>
        <taxon>Pezizomycotina</taxon>
        <taxon>Dothideomycetes</taxon>
        <taxon>Pleosporomycetidae</taxon>
        <taxon>Venturiales</taxon>
        <taxon>Sympoventuriaceae</taxon>
        <taxon>Verruconis</taxon>
    </lineage>
</organism>
<keyword evidence="4" id="KW-1185">Reference proteome</keyword>
<dbReference type="GeneID" id="27313410"/>
<gene>
    <name evidence="3" type="ORF">PV09_05437</name>
</gene>
<feature type="domain" description="WW" evidence="2">
    <location>
        <begin position="227"/>
        <end position="260"/>
    </location>
</feature>
<dbReference type="InParanoid" id="A0A0D1YRH0"/>
<dbReference type="AlphaFoldDB" id="A0A0D1YRH0"/>
<dbReference type="RefSeq" id="XP_016213081.1">
    <property type="nucleotide sequence ID" value="XM_016358942.1"/>
</dbReference>
<dbReference type="CDD" id="cd00201">
    <property type="entry name" value="WW"/>
    <property type="match status" value="1"/>
</dbReference>
<evidence type="ECO:0000313" key="4">
    <source>
        <dbReference type="Proteomes" id="UP000053259"/>
    </source>
</evidence>
<dbReference type="InterPro" id="IPR001202">
    <property type="entry name" value="WW_dom"/>
</dbReference>
<dbReference type="SUPFAM" id="SSF51045">
    <property type="entry name" value="WW domain"/>
    <property type="match status" value="1"/>
</dbReference>
<evidence type="ECO:0000256" key="1">
    <source>
        <dbReference type="SAM" id="MobiDB-lite"/>
    </source>
</evidence>
<dbReference type="Gene3D" id="2.20.70.10">
    <property type="match status" value="1"/>
</dbReference>
<feature type="compositionally biased region" description="Polar residues" evidence="1">
    <location>
        <begin position="285"/>
        <end position="294"/>
    </location>
</feature>
<dbReference type="EMBL" id="KN847545">
    <property type="protein sequence ID" value="KIW03212.1"/>
    <property type="molecule type" value="Genomic_DNA"/>
</dbReference>
<accession>A0A0D1YRH0</accession>
<dbReference type="VEuPathDB" id="FungiDB:PV09_05437"/>
<sequence>MPLFGSLRTYVRRLPHHPRCLCTSTRTLAPSFLDLQARAVSRENGHFSKLSGINYIEHSPALQLLRSERDLAEREEDNPTDILLSQTKEGQNAALLEEYKRQVELLKEQISSKEHSWHEKFTSERKEFEDLEEKALRLRLMFGVLAVFAGLLAADSIALADEVEQHCPGCFDGNTKQHLLVVGYLKTVTEGLKRWWNGEGPPNRRTVANLGGIVPPASPSTLQDSQEGLPPGWEEITAPDGRICFANRNENYVTWDDPRQTQSTTGATTPNQGRSSLADSRRNENQGASDNPSSWHRFMWARPRGT</sequence>
<reference evidence="3 4" key="1">
    <citation type="submission" date="2015-01" db="EMBL/GenBank/DDBJ databases">
        <title>The Genome Sequence of Ochroconis gallopava CBS43764.</title>
        <authorList>
            <consortium name="The Broad Institute Genomics Platform"/>
            <person name="Cuomo C."/>
            <person name="de Hoog S."/>
            <person name="Gorbushina A."/>
            <person name="Stielow B."/>
            <person name="Teixiera M."/>
            <person name="Abouelleil A."/>
            <person name="Chapman S.B."/>
            <person name="Priest M."/>
            <person name="Young S.K."/>
            <person name="Wortman J."/>
            <person name="Nusbaum C."/>
            <person name="Birren B."/>
        </authorList>
    </citation>
    <scope>NUCLEOTIDE SEQUENCE [LARGE SCALE GENOMIC DNA]</scope>
    <source>
        <strain evidence="3 4">CBS 43764</strain>
    </source>
</reference>
<proteinExistence type="predicted"/>
<name>A0A0D1YRH0_9PEZI</name>
<dbReference type="OrthoDB" id="9989144at2759"/>
<feature type="region of interest" description="Disordered" evidence="1">
    <location>
        <begin position="254"/>
        <end position="306"/>
    </location>
</feature>
<dbReference type="Proteomes" id="UP000053259">
    <property type="component" value="Unassembled WGS sequence"/>
</dbReference>
<protein>
    <recommendedName>
        <fullName evidence="2">WW domain-containing protein</fullName>
    </recommendedName>
</protein>
<dbReference type="SMART" id="SM00456">
    <property type="entry name" value="WW"/>
    <property type="match status" value="1"/>
</dbReference>
<evidence type="ECO:0000313" key="3">
    <source>
        <dbReference type="EMBL" id="KIW03212.1"/>
    </source>
</evidence>
<dbReference type="PROSITE" id="PS50020">
    <property type="entry name" value="WW_DOMAIN_2"/>
    <property type="match status" value="1"/>
</dbReference>